<evidence type="ECO:0000256" key="5">
    <source>
        <dbReference type="ARBA" id="ARBA00025429"/>
    </source>
</evidence>
<comment type="catalytic activity">
    <reaction evidence="6">
        <text>a chalcone = a flavanone.</text>
        <dbReference type="EC" id="5.5.1.6"/>
    </reaction>
</comment>
<evidence type="ECO:0000256" key="3">
    <source>
        <dbReference type="ARBA" id="ARBA00023235"/>
    </source>
</evidence>
<comment type="caution">
    <text evidence="9">The sequence shown here is derived from an EMBL/GenBank/DDBJ whole genome shotgun (WGS) entry which is preliminary data.</text>
</comment>
<evidence type="ECO:0000256" key="1">
    <source>
        <dbReference type="ARBA" id="ARBA00004966"/>
    </source>
</evidence>
<feature type="domain" description="Chalcone isomerase" evidence="8">
    <location>
        <begin position="1"/>
        <end position="115"/>
    </location>
</feature>
<dbReference type="OrthoDB" id="1903537at2759"/>
<evidence type="ECO:0000256" key="4">
    <source>
        <dbReference type="ARBA" id="ARBA00023241"/>
    </source>
</evidence>
<dbReference type="AlphaFoldDB" id="A0A5N6NEK7"/>
<dbReference type="SUPFAM" id="SSF54626">
    <property type="entry name" value="Chalcone isomerase"/>
    <property type="match status" value="1"/>
</dbReference>
<dbReference type="Pfam" id="PF02431">
    <property type="entry name" value="Chalcone"/>
    <property type="match status" value="1"/>
</dbReference>
<dbReference type="InterPro" id="IPR036298">
    <property type="entry name" value="Chalcone_isomerase_sf"/>
</dbReference>
<comment type="function">
    <text evidence="5">Catalyzes the intramolecular cyclization of bicyclic chalcones into tricyclic (S)-flavanones. Responsible for the isomerization of 4,2',4',6'-tetrahydroxychalcone (also termed chalcone) into naringenin.</text>
</comment>
<organism evidence="9 10">
    <name type="scientific">Mikania micrantha</name>
    <name type="common">bitter vine</name>
    <dbReference type="NCBI Taxonomy" id="192012"/>
    <lineage>
        <taxon>Eukaryota</taxon>
        <taxon>Viridiplantae</taxon>
        <taxon>Streptophyta</taxon>
        <taxon>Embryophyta</taxon>
        <taxon>Tracheophyta</taxon>
        <taxon>Spermatophyta</taxon>
        <taxon>Magnoliopsida</taxon>
        <taxon>eudicotyledons</taxon>
        <taxon>Gunneridae</taxon>
        <taxon>Pentapetalae</taxon>
        <taxon>asterids</taxon>
        <taxon>campanulids</taxon>
        <taxon>Asterales</taxon>
        <taxon>Asteraceae</taxon>
        <taxon>Asteroideae</taxon>
        <taxon>Heliantheae alliance</taxon>
        <taxon>Eupatorieae</taxon>
        <taxon>Mikania</taxon>
    </lineage>
</organism>
<dbReference type="InterPro" id="IPR016089">
    <property type="entry name" value="Chalcone_isomerase_bundle_sf"/>
</dbReference>
<gene>
    <name evidence="9" type="ORF">E3N88_23835</name>
</gene>
<dbReference type="GO" id="GO:0045430">
    <property type="term" value="F:chalcone isomerase activity"/>
    <property type="evidence" value="ECO:0007669"/>
    <property type="project" value="UniProtKB-EC"/>
</dbReference>
<comment type="similarity">
    <text evidence="2 7">Belongs to the chalcone isomerase family.</text>
</comment>
<keyword evidence="4" id="KW-0284">Flavonoid biosynthesis</keyword>
<dbReference type="UniPathway" id="UPA00154"/>
<dbReference type="InterPro" id="IPR016087">
    <property type="entry name" value="Chalcone_isomerase"/>
</dbReference>
<evidence type="ECO:0000256" key="2">
    <source>
        <dbReference type="ARBA" id="ARBA00007166"/>
    </source>
</evidence>
<dbReference type="GO" id="GO:0009813">
    <property type="term" value="P:flavonoid biosynthetic process"/>
    <property type="evidence" value="ECO:0007669"/>
    <property type="project" value="UniProtKB-UniPathway"/>
</dbReference>
<dbReference type="InterPro" id="IPR044164">
    <property type="entry name" value="CFI"/>
</dbReference>
<evidence type="ECO:0000256" key="6">
    <source>
        <dbReference type="ARBA" id="ARBA00034056"/>
    </source>
</evidence>
<dbReference type="PANTHER" id="PTHR28039">
    <property type="entry name" value="CHALCONE--FLAVONONE ISOMERASE 1-RELATED"/>
    <property type="match status" value="1"/>
</dbReference>
<evidence type="ECO:0000313" key="10">
    <source>
        <dbReference type="Proteomes" id="UP000326396"/>
    </source>
</evidence>
<dbReference type="PANTHER" id="PTHR28039:SF8">
    <property type="entry name" value="CHALCONE--FLAVANONE ISOMERASE 1-RELATED"/>
    <property type="match status" value="1"/>
</dbReference>
<dbReference type="Gene3D" id="3.50.70.10">
    <property type="match status" value="1"/>
</dbReference>
<proteinExistence type="inferred from homology"/>
<protein>
    <recommendedName>
        <fullName evidence="7">Chalcone-flavonone isomerase family protein</fullName>
    </recommendedName>
</protein>
<dbReference type="Proteomes" id="UP000326396">
    <property type="component" value="Linkage Group LG2"/>
</dbReference>
<comment type="pathway">
    <text evidence="1">Secondary metabolite biosynthesis; flavonoid biosynthesis.</text>
</comment>
<dbReference type="InterPro" id="IPR016088">
    <property type="entry name" value="Chalcone_isomerase_3-sand"/>
</dbReference>
<name>A0A5N6NEK7_9ASTR</name>
<evidence type="ECO:0000313" key="9">
    <source>
        <dbReference type="EMBL" id="KAD4586234.1"/>
    </source>
</evidence>
<dbReference type="Gene3D" id="1.10.890.20">
    <property type="match status" value="1"/>
</dbReference>
<evidence type="ECO:0000256" key="7">
    <source>
        <dbReference type="RuleBase" id="RU361158"/>
    </source>
</evidence>
<reference evidence="9 10" key="1">
    <citation type="submission" date="2019-05" db="EMBL/GenBank/DDBJ databases">
        <title>Mikania micrantha, genome provides insights into the molecular mechanism of rapid growth.</title>
        <authorList>
            <person name="Liu B."/>
        </authorList>
    </citation>
    <scope>NUCLEOTIDE SEQUENCE [LARGE SCALE GENOMIC DNA]</scope>
    <source>
        <strain evidence="9">NLD-2019</strain>
        <tissue evidence="9">Leaf</tissue>
    </source>
</reference>
<evidence type="ECO:0000259" key="8">
    <source>
        <dbReference type="Pfam" id="PF02431"/>
    </source>
</evidence>
<sequence>MIRSLTGKQFSEKVSEHCVGIWKAQGTYTDEDAKAIDKFIEAYKDQNFPPGSSIHHTISPAGSLMISFSKDGSIPKTMNSVIENEKIGPAIIEMVIGKHGVSPETKKNVASRLSTIIN</sequence>
<dbReference type="EMBL" id="SZYD01000012">
    <property type="protein sequence ID" value="KAD4586234.1"/>
    <property type="molecule type" value="Genomic_DNA"/>
</dbReference>
<accession>A0A5N6NEK7</accession>
<keyword evidence="3" id="KW-0413">Isomerase</keyword>
<keyword evidence="10" id="KW-1185">Reference proteome</keyword>